<evidence type="ECO:0000313" key="2">
    <source>
        <dbReference type="Proteomes" id="UP000187209"/>
    </source>
</evidence>
<name>A0A1R2B1V2_9CILI</name>
<dbReference type="EMBL" id="MPUH01001059">
    <property type="protein sequence ID" value="OMJ70727.1"/>
    <property type="molecule type" value="Genomic_DNA"/>
</dbReference>
<gene>
    <name evidence="1" type="ORF">SteCoe_31226</name>
</gene>
<sequence length="88" mass="10070">MKWCSCLKIFKLIKSRSVIPEKPCEINPDIEHDSSKDNVTINLNIDESSYRRRSKIINILGSSITVGISKPINRNNSIIKIRRVSDTQ</sequence>
<organism evidence="1 2">
    <name type="scientific">Stentor coeruleus</name>
    <dbReference type="NCBI Taxonomy" id="5963"/>
    <lineage>
        <taxon>Eukaryota</taxon>
        <taxon>Sar</taxon>
        <taxon>Alveolata</taxon>
        <taxon>Ciliophora</taxon>
        <taxon>Postciliodesmatophora</taxon>
        <taxon>Heterotrichea</taxon>
        <taxon>Heterotrichida</taxon>
        <taxon>Stentoridae</taxon>
        <taxon>Stentor</taxon>
    </lineage>
</organism>
<proteinExistence type="predicted"/>
<dbReference type="AlphaFoldDB" id="A0A1R2B1V2"/>
<dbReference type="Proteomes" id="UP000187209">
    <property type="component" value="Unassembled WGS sequence"/>
</dbReference>
<protein>
    <submittedName>
        <fullName evidence="1">Uncharacterized protein</fullName>
    </submittedName>
</protein>
<keyword evidence="2" id="KW-1185">Reference proteome</keyword>
<comment type="caution">
    <text evidence="1">The sequence shown here is derived from an EMBL/GenBank/DDBJ whole genome shotgun (WGS) entry which is preliminary data.</text>
</comment>
<reference evidence="1 2" key="1">
    <citation type="submission" date="2016-11" db="EMBL/GenBank/DDBJ databases">
        <title>The macronuclear genome of Stentor coeruleus: a giant cell with tiny introns.</title>
        <authorList>
            <person name="Slabodnick M."/>
            <person name="Ruby J.G."/>
            <person name="Reiff S.B."/>
            <person name="Swart E.C."/>
            <person name="Gosai S."/>
            <person name="Prabakaran S."/>
            <person name="Witkowska E."/>
            <person name="Larue G.E."/>
            <person name="Fisher S."/>
            <person name="Freeman R.M."/>
            <person name="Gunawardena J."/>
            <person name="Chu W."/>
            <person name="Stover N.A."/>
            <person name="Gregory B.D."/>
            <person name="Nowacki M."/>
            <person name="Derisi J."/>
            <person name="Roy S.W."/>
            <person name="Marshall W.F."/>
            <person name="Sood P."/>
        </authorList>
    </citation>
    <scope>NUCLEOTIDE SEQUENCE [LARGE SCALE GENOMIC DNA]</scope>
    <source>
        <strain evidence="1">WM001</strain>
    </source>
</reference>
<accession>A0A1R2B1V2</accession>
<evidence type="ECO:0000313" key="1">
    <source>
        <dbReference type="EMBL" id="OMJ70727.1"/>
    </source>
</evidence>